<feature type="transmembrane region" description="Helical" evidence="5">
    <location>
        <begin position="67"/>
        <end position="89"/>
    </location>
</feature>
<proteinExistence type="predicted"/>
<dbReference type="PANTHER" id="PTHR22911">
    <property type="entry name" value="ACYL-MALONYL CONDENSING ENZYME-RELATED"/>
    <property type="match status" value="1"/>
</dbReference>
<evidence type="ECO:0000256" key="4">
    <source>
        <dbReference type="ARBA" id="ARBA00023136"/>
    </source>
</evidence>
<evidence type="ECO:0000256" key="2">
    <source>
        <dbReference type="ARBA" id="ARBA00022692"/>
    </source>
</evidence>
<dbReference type="GeneID" id="111088117"/>
<keyword evidence="4 5" id="KW-0472">Membrane</keyword>
<name>A0ABM1TAC0_LIMPO</name>
<evidence type="ECO:0000256" key="3">
    <source>
        <dbReference type="ARBA" id="ARBA00022989"/>
    </source>
</evidence>
<dbReference type="InterPro" id="IPR000620">
    <property type="entry name" value="EamA_dom"/>
</dbReference>
<feature type="transmembrane region" description="Helical" evidence="5">
    <location>
        <begin position="279"/>
        <end position="302"/>
    </location>
</feature>
<sequence length="324" mass="35535">MMKCFGVVVLLIAATGEGFYGLVVQLIDGMHIENIIGLNNLYRLLLLLPIVLFSGSRMLYDRKTMLILLLRGILGSLALSLLTYSYTLLPIGDAASLYFCSPLYTMLFSICLLKHRCKPADVLAVLLCLLGVVLLYKPAFLFTDQTNHSEEVLKSRLFGAMIATCGALCDALLFVCSNSLCKVHYSVISFYTVLCTVVPWTLTLVVKGIPTNFSKCSNNNLYLIFLAVFGVVILLTLNRGLQLISPGPASIIFSMAIPIGFLVQVFIKGNPITLISGVGALAIFTSVLISISFGCTCFCEALDSSLFVEYIMKLKHYIRILPYS</sequence>
<evidence type="ECO:0000313" key="8">
    <source>
        <dbReference type="RefSeq" id="XP_022252826.1"/>
    </source>
</evidence>
<dbReference type="SUPFAM" id="SSF103481">
    <property type="entry name" value="Multidrug resistance efflux transporter EmrE"/>
    <property type="match status" value="2"/>
</dbReference>
<keyword evidence="7" id="KW-1185">Reference proteome</keyword>
<dbReference type="Proteomes" id="UP000694941">
    <property type="component" value="Unplaced"/>
</dbReference>
<evidence type="ECO:0000256" key="5">
    <source>
        <dbReference type="SAM" id="Phobius"/>
    </source>
</evidence>
<comment type="subcellular location">
    <subcellularLocation>
        <location evidence="1">Membrane</location>
        <topology evidence="1">Multi-pass membrane protein</topology>
    </subcellularLocation>
</comment>
<keyword evidence="2 5" id="KW-0812">Transmembrane</keyword>
<protein>
    <submittedName>
        <fullName evidence="8">Solute carrier family 35 member G1-like</fullName>
    </submittedName>
</protein>
<feature type="transmembrane region" description="Helical" evidence="5">
    <location>
        <begin position="157"/>
        <end position="176"/>
    </location>
</feature>
<feature type="transmembrane region" description="Helical" evidence="5">
    <location>
        <begin position="95"/>
        <end position="113"/>
    </location>
</feature>
<gene>
    <name evidence="8" type="primary">LOC111088117</name>
</gene>
<feature type="transmembrane region" description="Helical" evidence="5">
    <location>
        <begin position="188"/>
        <end position="209"/>
    </location>
</feature>
<dbReference type="RefSeq" id="XP_022252826.1">
    <property type="nucleotide sequence ID" value="XM_022397118.1"/>
</dbReference>
<organism evidence="7 8">
    <name type="scientific">Limulus polyphemus</name>
    <name type="common">Atlantic horseshoe crab</name>
    <dbReference type="NCBI Taxonomy" id="6850"/>
    <lineage>
        <taxon>Eukaryota</taxon>
        <taxon>Metazoa</taxon>
        <taxon>Ecdysozoa</taxon>
        <taxon>Arthropoda</taxon>
        <taxon>Chelicerata</taxon>
        <taxon>Merostomata</taxon>
        <taxon>Xiphosura</taxon>
        <taxon>Limulidae</taxon>
        <taxon>Limulus</taxon>
    </lineage>
</organism>
<feature type="transmembrane region" description="Helical" evidence="5">
    <location>
        <begin position="40"/>
        <end position="60"/>
    </location>
</feature>
<feature type="transmembrane region" description="Helical" evidence="5">
    <location>
        <begin position="221"/>
        <end position="237"/>
    </location>
</feature>
<accession>A0ABM1TAC0</accession>
<reference evidence="8" key="1">
    <citation type="submission" date="2025-08" db="UniProtKB">
        <authorList>
            <consortium name="RefSeq"/>
        </authorList>
    </citation>
    <scope>IDENTIFICATION</scope>
    <source>
        <tissue evidence="8">Muscle</tissue>
    </source>
</reference>
<feature type="domain" description="EamA" evidence="6">
    <location>
        <begin position="5"/>
        <end position="136"/>
    </location>
</feature>
<dbReference type="Pfam" id="PF00892">
    <property type="entry name" value="EamA"/>
    <property type="match status" value="2"/>
</dbReference>
<keyword evidence="3 5" id="KW-1133">Transmembrane helix</keyword>
<feature type="transmembrane region" description="Helical" evidence="5">
    <location>
        <begin position="120"/>
        <end position="137"/>
    </location>
</feature>
<dbReference type="InterPro" id="IPR037185">
    <property type="entry name" value="EmrE-like"/>
</dbReference>
<dbReference type="PANTHER" id="PTHR22911:SF6">
    <property type="entry name" value="SOLUTE CARRIER FAMILY 35 MEMBER G1"/>
    <property type="match status" value="1"/>
</dbReference>
<feature type="transmembrane region" description="Helical" evidence="5">
    <location>
        <begin position="249"/>
        <end position="267"/>
    </location>
</feature>
<evidence type="ECO:0000256" key="1">
    <source>
        <dbReference type="ARBA" id="ARBA00004141"/>
    </source>
</evidence>
<evidence type="ECO:0000259" key="6">
    <source>
        <dbReference type="Pfam" id="PF00892"/>
    </source>
</evidence>
<feature type="domain" description="EamA" evidence="6">
    <location>
        <begin position="158"/>
        <end position="290"/>
    </location>
</feature>
<evidence type="ECO:0000313" key="7">
    <source>
        <dbReference type="Proteomes" id="UP000694941"/>
    </source>
</evidence>